<dbReference type="InterPro" id="IPR001242">
    <property type="entry name" value="Condensation_dom"/>
</dbReference>
<protein>
    <recommendedName>
        <fullName evidence="1">Condensation domain-containing protein</fullName>
    </recommendedName>
</protein>
<dbReference type="PANTHER" id="PTHR45527">
    <property type="entry name" value="NONRIBOSOMAL PEPTIDE SYNTHETASE"/>
    <property type="match status" value="1"/>
</dbReference>
<dbReference type="GO" id="GO:0044550">
    <property type="term" value="P:secondary metabolite biosynthetic process"/>
    <property type="evidence" value="ECO:0007669"/>
    <property type="project" value="TreeGrafter"/>
</dbReference>
<dbReference type="GO" id="GO:0008610">
    <property type="term" value="P:lipid biosynthetic process"/>
    <property type="evidence" value="ECO:0007669"/>
    <property type="project" value="UniProtKB-ARBA"/>
</dbReference>
<dbReference type="SUPFAM" id="SSF52777">
    <property type="entry name" value="CoA-dependent acyltransferases"/>
    <property type="match status" value="2"/>
</dbReference>
<reference evidence="2 3" key="1">
    <citation type="journal article" date="2018" name="Int. J. Syst. Evol. Microbiol.">
        <title>Micromonospora globbae sp. nov., an endophytic actinomycete isolated from roots of Globba winitii C. H. Wright.</title>
        <authorList>
            <person name="Kuncharoen N."/>
            <person name="Pittayakhajonwut P."/>
            <person name="Tanasupawat S."/>
        </authorList>
    </citation>
    <scope>NUCLEOTIDE SEQUENCE [LARGE SCALE GENOMIC DNA]</scope>
    <source>
        <strain evidence="2 3">WPS1-2</strain>
    </source>
</reference>
<dbReference type="GO" id="GO:0043041">
    <property type="term" value="P:amino acid activation for nonribosomal peptide biosynthetic process"/>
    <property type="evidence" value="ECO:0007669"/>
    <property type="project" value="TreeGrafter"/>
</dbReference>
<comment type="caution">
    <text evidence="2">The sequence shown here is derived from an EMBL/GenBank/DDBJ whole genome shotgun (WGS) entry which is preliminary data.</text>
</comment>
<dbReference type="GO" id="GO:0003824">
    <property type="term" value="F:catalytic activity"/>
    <property type="evidence" value="ECO:0007669"/>
    <property type="project" value="InterPro"/>
</dbReference>
<dbReference type="GO" id="GO:0005737">
    <property type="term" value="C:cytoplasm"/>
    <property type="evidence" value="ECO:0007669"/>
    <property type="project" value="TreeGrafter"/>
</dbReference>
<dbReference type="OrthoDB" id="3403614at2"/>
<dbReference type="EMBL" id="RAQQ01000015">
    <property type="protein sequence ID" value="RKF25510.1"/>
    <property type="molecule type" value="Genomic_DNA"/>
</dbReference>
<dbReference type="Pfam" id="PF00668">
    <property type="entry name" value="Condensation"/>
    <property type="match status" value="1"/>
</dbReference>
<evidence type="ECO:0000259" key="1">
    <source>
        <dbReference type="Pfam" id="PF00668"/>
    </source>
</evidence>
<proteinExistence type="predicted"/>
<sequence>MPIEGTYPLTMGQLSMWKALAVRPPEQLWESNQDVVWPVAAPVTEERIRHALTALAVRHESLRTVYRPAHESGEVRQAVLRDPPVRFGAASVREPFDLTAEPAWRAWVRTPDDGPPRVHLVIHHIVADGAALRVLESDFHALLRDEPLPDAPAPREVAERQRGDAFRERLTAAVEYRRHTVAAAPRAPVSRGPLVRALVDTGVPYGAARRAAQHLRVTLPNLLLAVYAQALAATTGVADQLLWQLAANRLDPAVRRLVSSMTQWVPMLVPVDPDGPLGPVAREVNVAAVRAMRHGVYDPFAVGPHDFDHGSYVTFIPPPADADPASTEVLPGRIEWLPPRSYSGASFYLIARAHPTVQLTLRVMRDGYGRAEVERFLTTMADLLLRTVKDAQ</sequence>
<dbReference type="PANTHER" id="PTHR45527:SF1">
    <property type="entry name" value="FATTY ACID SYNTHASE"/>
    <property type="match status" value="1"/>
</dbReference>
<dbReference type="Proteomes" id="UP000285744">
    <property type="component" value="Unassembled WGS sequence"/>
</dbReference>
<dbReference type="AlphaFoldDB" id="A0A420EXT6"/>
<dbReference type="GO" id="GO:0031177">
    <property type="term" value="F:phosphopantetheine binding"/>
    <property type="evidence" value="ECO:0007669"/>
    <property type="project" value="TreeGrafter"/>
</dbReference>
<organism evidence="2 3">
    <name type="scientific">Micromonospora globbae</name>
    <dbReference type="NCBI Taxonomy" id="1894969"/>
    <lineage>
        <taxon>Bacteria</taxon>
        <taxon>Bacillati</taxon>
        <taxon>Actinomycetota</taxon>
        <taxon>Actinomycetes</taxon>
        <taxon>Micromonosporales</taxon>
        <taxon>Micromonosporaceae</taxon>
        <taxon>Micromonospora</taxon>
    </lineage>
</organism>
<feature type="domain" description="Condensation" evidence="1">
    <location>
        <begin position="4"/>
        <end position="297"/>
    </location>
</feature>
<gene>
    <name evidence="2" type="ORF">D7I43_20845</name>
</gene>
<evidence type="ECO:0000313" key="3">
    <source>
        <dbReference type="Proteomes" id="UP000285744"/>
    </source>
</evidence>
<dbReference type="Gene3D" id="3.30.559.30">
    <property type="entry name" value="Nonribosomal peptide synthetase, condensation domain"/>
    <property type="match status" value="1"/>
</dbReference>
<dbReference type="InterPro" id="IPR023213">
    <property type="entry name" value="CAT-like_dom_sf"/>
</dbReference>
<evidence type="ECO:0000313" key="2">
    <source>
        <dbReference type="EMBL" id="RKF25510.1"/>
    </source>
</evidence>
<dbReference type="RefSeq" id="WP_120330218.1">
    <property type="nucleotide sequence ID" value="NZ_RAQQ01000015.1"/>
</dbReference>
<name>A0A420EXT6_9ACTN</name>
<accession>A0A420EXT6</accession>
<dbReference type="Gene3D" id="3.30.559.10">
    <property type="entry name" value="Chloramphenicol acetyltransferase-like domain"/>
    <property type="match status" value="1"/>
</dbReference>